<evidence type="ECO:0000313" key="2">
    <source>
        <dbReference type="WBParaSite" id="TREG1_62880.1"/>
    </source>
</evidence>
<dbReference type="AlphaFoldDB" id="A0AA85K9A4"/>
<proteinExistence type="predicted"/>
<dbReference type="WBParaSite" id="TREG1_62880.1">
    <property type="protein sequence ID" value="TREG1_62880.1"/>
    <property type="gene ID" value="TREG1_62880"/>
</dbReference>
<dbReference type="Proteomes" id="UP000050795">
    <property type="component" value="Unassembled WGS sequence"/>
</dbReference>
<reference evidence="2" key="2">
    <citation type="submission" date="2023-11" db="UniProtKB">
        <authorList>
            <consortium name="WormBaseParasite"/>
        </authorList>
    </citation>
    <scope>IDENTIFICATION</scope>
</reference>
<reference evidence="1" key="1">
    <citation type="submission" date="2022-06" db="EMBL/GenBank/DDBJ databases">
        <authorList>
            <person name="Berger JAMES D."/>
            <person name="Berger JAMES D."/>
        </authorList>
    </citation>
    <scope>NUCLEOTIDE SEQUENCE [LARGE SCALE GENOMIC DNA]</scope>
</reference>
<evidence type="ECO:0000313" key="1">
    <source>
        <dbReference type="Proteomes" id="UP000050795"/>
    </source>
</evidence>
<protein>
    <submittedName>
        <fullName evidence="2">Uncharacterized protein</fullName>
    </submittedName>
</protein>
<sequence>MLPLKVNCTFSVHLSNNSFRYDICTPTLILDISISFHRKQIFSVSGTLVKIDSTSSDNIRLSFTFKSFMHSMNSKVSRREYLHKCCLTGSNISENHCIQVKLCI</sequence>
<keyword evidence="1" id="KW-1185">Reference proteome</keyword>
<accession>A0AA85K9A4</accession>
<name>A0AA85K9A4_TRIRE</name>
<organism evidence="1 2">
    <name type="scientific">Trichobilharzia regenti</name>
    <name type="common">Nasal bird schistosome</name>
    <dbReference type="NCBI Taxonomy" id="157069"/>
    <lineage>
        <taxon>Eukaryota</taxon>
        <taxon>Metazoa</taxon>
        <taxon>Spiralia</taxon>
        <taxon>Lophotrochozoa</taxon>
        <taxon>Platyhelminthes</taxon>
        <taxon>Trematoda</taxon>
        <taxon>Digenea</taxon>
        <taxon>Strigeidida</taxon>
        <taxon>Schistosomatoidea</taxon>
        <taxon>Schistosomatidae</taxon>
        <taxon>Trichobilharzia</taxon>
    </lineage>
</organism>